<dbReference type="Pfam" id="PF24986">
    <property type="entry name" value="PRC_RimM"/>
    <property type="match status" value="1"/>
</dbReference>
<evidence type="ECO:0000256" key="3">
    <source>
        <dbReference type="ARBA" id="ARBA00022552"/>
    </source>
</evidence>
<dbReference type="InterPro" id="IPR009000">
    <property type="entry name" value="Transl_B-barrel_sf"/>
</dbReference>
<dbReference type="PATRIC" id="fig|1265350.3.peg.388"/>
<evidence type="ECO:0000259" key="7">
    <source>
        <dbReference type="Pfam" id="PF24986"/>
    </source>
</evidence>
<reference evidence="8 9" key="1">
    <citation type="journal article" date="2015" name="J Genomics">
        <title>Whole Genome Sequence of the Soybean Aphid Endosymbiont Buchnera aphidicola and Genetic Differentiation among Biotype-Specific Strains.</title>
        <authorList>
            <person name="Cassone B.J."/>
            <person name="Wenger J.A."/>
            <person name="Michel A.P."/>
        </authorList>
    </citation>
    <scope>NUCLEOTIDE SEQUENCE [LARGE SCALE GENOMIC DNA]</scope>
    <source>
        <strain evidence="8 9">BAg</strain>
    </source>
</reference>
<dbReference type="Gene3D" id="2.40.30.60">
    <property type="entry name" value="RimM"/>
    <property type="match status" value="1"/>
</dbReference>
<dbReference type="GO" id="GO:0043022">
    <property type="term" value="F:ribosome binding"/>
    <property type="evidence" value="ECO:0007669"/>
    <property type="project" value="InterPro"/>
</dbReference>
<keyword evidence="2 5" id="KW-0690">Ribosome biogenesis</keyword>
<dbReference type="PANTHER" id="PTHR33692:SF1">
    <property type="entry name" value="RIBOSOME MATURATION FACTOR RIMM"/>
    <property type="match status" value="1"/>
</dbReference>
<dbReference type="Proteomes" id="UP000066321">
    <property type="component" value="Chromosome"/>
</dbReference>
<dbReference type="HAMAP" id="MF_00014">
    <property type="entry name" value="Ribosome_mat_RimM"/>
    <property type="match status" value="1"/>
</dbReference>
<dbReference type="STRING" id="1265350.IX46_02035"/>
<feature type="domain" description="Ribosome maturation factor RimM PRC barrel" evidence="7">
    <location>
        <begin position="107"/>
        <end position="174"/>
    </location>
</feature>
<dbReference type="InterPro" id="IPR002676">
    <property type="entry name" value="RimM_N"/>
</dbReference>
<comment type="similarity">
    <text evidence="5">Belongs to the RimM family.</text>
</comment>
<dbReference type="Pfam" id="PF01782">
    <property type="entry name" value="RimM"/>
    <property type="match status" value="1"/>
</dbReference>
<evidence type="ECO:0000313" key="9">
    <source>
        <dbReference type="Proteomes" id="UP000066321"/>
    </source>
</evidence>
<evidence type="ECO:0000256" key="1">
    <source>
        <dbReference type="ARBA" id="ARBA00022490"/>
    </source>
</evidence>
<dbReference type="InterPro" id="IPR011961">
    <property type="entry name" value="RimM"/>
</dbReference>
<sequence>MINIKSYTIINPILVGKIGRVYGILGWINLFSLTENKEKIFSYLPWFTLKNKKWKTIQLKNWKKHNNRFIIQINNVIDRSIASTWTNADIFIDQSQLPKLKKNEYYWNDIIKCEVFNVKHQYLGTVINLTSNKYNDTILIKNKIKKNKTIMIPFIIEKIVKNIDIKNKTIIVQWN</sequence>
<dbReference type="SUPFAM" id="SSF50447">
    <property type="entry name" value="Translation proteins"/>
    <property type="match status" value="1"/>
</dbReference>
<dbReference type="SUPFAM" id="SSF50346">
    <property type="entry name" value="PRC-barrel domain"/>
    <property type="match status" value="1"/>
</dbReference>
<evidence type="ECO:0000256" key="5">
    <source>
        <dbReference type="HAMAP-Rule" id="MF_00014"/>
    </source>
</evidence>
<comment type="domain">
    <text evidence="5">The PRC barrel domain binds ribosomal protein uS19.</text>
</comment>
<dbReference type="GO" id="GO:0006364">
    <property type="term" value="P:rRNA processing"/>
    <property type="evidence" value="ECO:0007669"/>
    <property type="project" value="UniProtKB-UniRule"/>
</dbReference>
<keyword evidence="3 5" id="KW-0698">rRNA processing</keyword>
<comment type="subunit">
    <text evidence="5">Binds ribosomal protein uS19.</text>
</comment>
<comment type="function">
    <text evidence="5">An accessory protein needed during the final step in the assembly of 30S ribosomal subunit, possibly for assembly of the head region. Essential for efficient processing of 16S rRNA. May be needed both before and after RbfA during the maturation of 16S rRNA. It has affinity for free ribosomal 30S subunits but not for 70S ribosomes.</text>
</comment>
<dbReference type="EMBL" id="CP009253">
    <property type="protein sequence ID" value="ALD15333.1"/>
    <property type="molecule type" value="Genomic_DNA"/>
</dbReference>
<dbReference type="GO" id="GO:0042274">
    <property type="term" value="P:ribosomal small subunit biogenesis"/>
    <property type="evidence" value="ECO:0007669"/>
    <property type="project" value="UniProtKB-UniRule"/>
</dbReference>
<keyword evidence="4 5" id="KW-0143">Chaperone</keyword>
<dbReference type="PANTHER" id="PTHR33692">
    <property type="entry name" value="RIBOSOME MATURATION FACTOR RIMM"/>
    <property type="match status" value="1"/>
</dbReference>
<dbReference type="InterPro" id="IPR056792">
    <property type="entry name" value="PRC_RimM"/>
</dbReference>
<evidence type="ECO:0000256" key="2">
    <source>
        <dbReference type="ARBA" id="ARBA00022517"/>
    </source>
</evidence>
<comment type="subcellular location">
    <subcellularLocation>
        <location evidence="5">Cytoplasm</location>
    </subcellularLocation>
</comment>
<evidence type="ECO:0000259" key="6">
    <source>
        <dbReference type="Pfam" id="PF01782"/>
    </source>
</evidence>
<gene>
    <name evidence="5" type="primary">rimM</name>
    <name evidence="8" type="ORF">IX46_02035</name>
</gene>
<dbReference type="Gene3D" id="2.30.30.240">
    <property type="entry name" value="PRC-barrel domain"/>
    <property type="match status" value="1"/>
</dbReference>
<dbReference type="GO" id="GO:0005840">
    <property type="term" value="C:ribosome"/>
    <property type="evidence" value="ECO:0007669"/>
    <property type="project" value="InterPro"/>
</dbReference>
<evidence type="ECO:0000256" key="4">
    <source>
        <dbReference type="ARBA" id="ARBA00023186"/>
    </source>
</evidence>
<keyword evidence="1 5" id="KW-0963">Cytoplasm</keyword>
<organism evidence="8 9">
    <name type="scientific">Buchnera aphidicola</name>
    <name type="common">Aphis glycines</name>
    <dbReference type="NCBI Taxonomy" id="1265350"/>
    <lineage>
        <taxon>Bacteria</taxon>
        <taxon>Pseudomonadati</taxon>
        <taxon>Pseudomonadota</taxon>
        <taxon>Gammaproteobacteria</taxon>
        <taxon>Enterobacterales</taxon>
        <taxon>Erwiniaceae</taxon>
        <taxon>Buchnera</taxon>
    </lineage>
</organism>
<dbReference type="AlphaFoldDB" id="A0A0M5JR13"/>
<evidence type="ECO:0000313" key="8">
    <source>
        <dbReference type="EMBL" id="ALD15333.1"/>
    </source>
</evidence>
<dbReference type="RefSeq" id="WP_053940336.1">
    <property type="nucleotide sequence ID" value="NZ_CP009253.1"/>
</dbReference>
<dbReference type="InterPro" id="IPR011033">
    <property type="entry name" value="PRC_barrel-like_sf"/>
</dbReference>
<dbReference type="InterPro" id="IPR036976">
    <property type="entry name" value="RimM_N_sf"/>
</dbReference>
<proteinExistence type="inferred from homology"/>
<feature type="domain" description="RimM N-terminal" evidence="6">
    <location>
        <begin position="15"/>
        <end position="96"/>
    </location>
</feature>
<dbReference type="KEGG" id="baph:IX46_02035"/>
<protein>
    <recommendedName>
        <fullName evidence="5">Ribosome maturation factor RimM</fullName>
    </recommendedName>
</protein>
<dbReference type="GO" id="GO:0005737">
    <property type="term" value="C:cytoplasm"/>
    <property type="evidence" value="ECO:0007669"/>
    <property type="project" value="UniProtKB-SubCell"/>
</dbReference>
<dbReference type="NCBIfam" id="TIGR02273">
    <property type="entry name" value="16S_RimM"/>
    <property type="match status" value="1"/>
</dbReference>
<name>A0A0M5JR13_9GAMM</name>
<accession>A0A0M5JR13</accession>